<dbReference type="SUPFAM" id="SSF51735">
    <property type="entry name" value="NAD(P)-binding Rossmann-fold domains"/>
    <property type="match status" value="1"/>
</dbReference>
<reference evidence="5 6" key="1">
    <citation type="submission" date="2024-07" db="EMBL/GenBank/DDBJ databases">
        <title>Section-level genome sequencing and comparative genomics of Aspergillus sections Usti and Cavernicolus.</title>
        <authorList>
            <consortium name="Lawrence Berkeley National Laboratory"/>
            <person name="Nybo J.L."/>
            <person name="Vesth T.C."/>
            <person name="Theobald S."/>
            <person name="Frisvad J.C."/>
            <person name="Larsen T.O."/>
            <person name="Kjaerboelling I."/>
            <person name="Rothschild-Mancinelli K."/>
            <person name="Lyhne E.K."/>
            <person name="Kogle M.E."/>
            <person name="Barry K."/>
            <person name="Clum A."/>
            <person name="Na H."/>
            <person name="Ledsgaard L."/>
            <person name="Lin J."/>
            <person name="Lipzen A."/>
            <person name="Kuo A."/>
            <person name="Riley R."/>
            <person name="Mondo S."/>
            <person name="Labutti K."/>
            <person name="Haridas S."/>
            <person name="Pangalinan J."/>
            <person name="Salamov A.A."/>
            <person name="Simmons B.A."/>
            <person name="Magnuson J.K."/>
            <person name="Chen J."/>
            <person name="Drula E."/>
            <person name="Henrissat B."/>
            <person name="Wiebenga A."/>
            <person name="Lubbers R.J."/>
            <person name="Gomes A.C."/>
            <person name="Makela M.R."/>
            <person name="Stajich J."/>
            <person name="Grigoriev I.V."/>
            <person name="Mortensen U.H."/>
            <person name="De Vries R.P."/>
            <person name="Baker S.E."/>
            <person name="Andersen M.R."/>
        </authorList>
    </citation>
    <scope>NUCLEOTIDE SEQUENCE [LARGE SCALE GENOMIC DNA]</scope>
    <source>
        <strain evidence="5 6">CBS 209.92</strain>
    </source>
</reference>
<dbReference type="EMBL" id="JBFTWV010000057">
    <property type="protein sequence ID" value="KAL2793492.1"/>
    <property type="molecule type" value="Genomic_DNA"/>
</dbReference>
<dbReference type="Proteomes" id="UP001610563">
    <property type="component" value="Unassembled WGS sequence"/>
</dbReference>
<feature type="domain" description="Alcohol dehydrogenase-like N-terminal" evidence="4">
    <location>
        <begin position="26"/>
        <end position="133"/>
    </location>
</feature>
<keyword evidence="2" id="KW-0862">Zinc</keyword>
<proteinExistence type="predicted"/>
<dbReference type="SUPFAM" id="SSF50129">
    <property type="entry name" value="GroES-like"/>
    <property type="match status" value="1"/>
</dbReference>
<dbReference type="PROSITE" id="PS00059">
    <property type="entry name" value="ADH_ZINC"/>
    <property type="match status" value="1"/>
</dbReference>
<gene>
    <name evidence="5" type="ORF">BJX66DRAFT_326034</name>
</gene>
<comment type="caution">
    <text evidence="5">The sequence shown here is derived from an EMBL/GenBank/DDBJ whole genome shotgun (WGS) entry which is preliminary data.</text>
</comment>
<name>A0ABR4G389_9EURO</name>
<evidence type="ECO:0000313" key="5">
    <source>
        <dbReference type="EMBL" id="KAL2793492.1"/>
    </source>
</evidence>
<dbReference type="InterPro" id="IPR013154">
    <property type="entry name" value="ADH-like_N"/>
</dbReference>
<dbReference type="InterPro" id="IPR011032">
    <property type="entry name" value="GroES-like_sf"/>
</dbReference>
<organism evidence="5 6">
    <name type="scientific">Aspergillus keveii</name>
    <dbReference type="NCBI Taxonomy" id="714993"/>
    <lineage>
        <taxon>Eukaryota</taxon>
        <taxon>Fungi</taxon>
        <taxon>Dikarya</taxon>
        <taxon>Ascomycota</taxon>
        <taxon>Pezizomycotina</taxon>
        <taxon>Eurotiomycetes</taxon>
        <taxon>Eurotiomycetidae</taxon>
        <taxon>Eurotiales</taxon>
        <taxon>Aspergillaceae</taxon>
        <taxon>Aspergillus</taxon>
        <taxon>Aspergillus subgen. Nidulantes</taxon>
    </lineage>
</organism>
<keyword evidence="3" id="KW-0560">Oxidoreductase</keyword>
<dbReference type="PANTHER" id="PTHR42683">
    <property type="entry name" value="ALDEHYDE REDUCTASE"/>
    <property type="match status" value="1"/>
</dbReference>
<dbReference type="InterPro" id="IPR002328">
    <property type="entry name" value="ADH_Zn_CS"/>
</dbReference>
<dbReference type="Gene3D" id="3.40.50.720">
    <property type="entry name" value="NAD(P)-binding Rossmann-like Domain"/>
    <property type="match status" value="2"/>
</dbReference>
<dbReference type="InterPro" id="IPR047109">
    <property type="entry name" value="CAD-like"/>
</dbReference>
<protein>
    <submittedName>
        <fullName evidence="5">NADP-dependent alcohol dehydrogenase</fullName>
    </submittedName>
</protein>
<evidence type="ECO:0000313" key="6">
    <source>
        <dbReference type="Proteomes" id="UP001610563"/>
    </source>
</evidence>
<evidence type="ECO:0000256" key="1">
    <source>
        <dbReference type="ARBA" id="ARBA00022723"/>
    </source>
</evidence>
<evidence type="ECO:0000256" key="3">
    <source>
        <dbReference type="ARBA" id="ARBA00023002"/>
    </source>
</evidence>
<sequence>MVTATQFRGSESGNIIQTTFTLPEIQPDEVLVRVTHSGLCGSDIHMIKLPLVLGHEGIGIIEQTGPACTTLKPGDRVGWGPINATCNNCEMCMAGKDAYCAHAKTYGFEGYDTQGSATSHAVRKEQWLFKIPDGVASEDTAPLMCGGGTVWVPLIEQCKPYERVGIVGIGGLGHLAIQFAAKMGCDVVFYATKGVADFKELSVAKPIDRLIITTSAQVNLGAYYDILGKNATILPLSVDYGELVLPYMPTVLHGQRVVGSCVCSRLPQTKMLDFAARHKISCIVEKYPMTLDGVSKAVNRLSDGKVRYRAVIGWEY</sequence>
<accession>A0ABR4G389</accession>
<dbReference type="Gene3D" id="3.90.180.10">
    <property type="entry name" value="Medium-chain alcohol dehydrogenases, catalytic domain"/>
    <property type="match status" value="2"/>
</dbReference>
<keyword evidence="1" id="KW-0479">Metal-binding</keyword>
<keyword evidence="6" id="KW-1185">Reference proteome</keyword>
<dbReference type="Pfam" id="PF08240">
    <property type="entry name" value="ADH_N"/>
    <property type="match status" value="1"/>
</dbReference>
<evidence type="ECO:0000256" key="2">
    <source>
        <dbReference type="ARBA" id="ARBA00022833"/>
    </source>
</evidence>
<evidence type="ECO:0000259" key="4">
    <source>
        <dbReference type="Pfam" id="PF08240"/>
    </source>
</evidence>
<dbReference type="InterPro" id="IPR036291">
    <property type="entry name" value="NAD(P)-bd_dom_sf"/>
</dbReference>